<reference evidence="2" key="1">
    <citation type="journal article" date="2021" name="PeerJ">
        <title>Extensive microbial diversity within the chicken gut microbiome revealed by metagenomics and culture.</title>
        <authorList>
            <person name="Gilroy R."/>
            <person name="Ravi A."/>
            <person name="Getino M."/>
            <person name="Pursley I."/>
            <person name="Horton D.L."/>
            <person name="Alikhan N.F."/>
            <person name="Baker D."/>
            <person name="Gharbi K."/>
            <person name="Hall N."/>
            <person name="Watson M."/>
            <person name="Adriaenssens E.M."/>
            <person name="Foster-Nyarko E."/>
            <person name="Jarju S."/>
            <person name="Secka A."/>
            <person name="Antonio M."/>
            <person name="Oren A."/>
            <person name="Chaudhuri R.R."/>
            <person name="La Ragione R."/>
            <person name="Hildebrand F."/>
            <person name="Pallen M.J."/>
        </authorList>
    </citation>
    <scope>NUCLEOTIDE SEQUENCE</scope>
    <source>
        <strain evidence="2">ChiHecec2B26-12326</strain>
    </source>
</reference>
<reference evidence="2" key="2">
    <citation type="submission" date="2021-04" db="EMBL/GenBank/DDBJ databases">
        <authorList>
            <person name="Gilroy R."/>
        </authorList>
    </citation>
    <scope>NUCLEOTIDE SEQUENCE</scope>
    <source>
        <strain evidence="2">ChiHecec2B26-12326</strain>
    </source>
</reference>
<evidence type="ECO:0000259" key="1">
    <source>
        <dbReference type="Pfam" id="PF13568"/>
    </source>
</evidence>
<dbReference type="EMBL" id="DXEN01000056">
    <property type="protein sequence ID" value="HIX86439.1"/>
    <property type="molecule type" value="Genomic_DNA"/>
</dbReference>
<evidence type="ECO:0000313" key="2">
    <source>
        <dbReference type="EMBL" id="HIX86439.1"/>
    </source>
</evidence>
<dbReference type="InterPro" id="IPR025665">
    <property type="entry name" value="Beta-barrel_OMP_2"/>
</dbReference>
<accession>A0A9D2BPK4</accession>
<protein>
    <submittedName>
        <fullName evidence="2">PorT family protein</fullName>
    </submittedName>
</protein>
<comment type="caution">
    <text evidence="2">The sequence shown here is derived from an EMBL/GenBank/DDBJ whole genome shotgun (WGS) entry which is preliminary data.</text>
</comment>
<proteinExistence type="predicted"/>
<feature type="domain" description="Outer membrane protein beta-barrel" evidence="1">
    <location>
        <begin position="26"/>
        <end position="250"/>
    </location>
</feature>
<sequence>MMERIAIRLLGALLGMWACVGMAYGQWRVTPEVGMNVTKYNDEVAKIGFKAGAAVTYTFGAGRFALQSGLYYTRRGMGDYANSVLYGQAKDPSTGQWTDVEVSLAPAFSGDIEPNYYFWLAYPNAYFDYSYYLPEDFRLEGIYYYTHSGRRDYLQLPVMARLNGRIGDDCAWHVAAGPYLALGLAGKRSYLESRITTGDELPYYNKVVSWNPFSTQRYETESRFDWGVGAEAGIEVRRVSLKMGYEIGFGKRTFYDEVGMKYYTFSFTAGYSF</sequence>
<evidence type="ECO:0000313" key="3">
    <source>
        <dbReference type="Proteomes" id="UP000823847"/>
    </source>
</evidence>
<organism evidence="2 3">
    <name type="scientific">Candidatus Parabacteroides intestinigallinarum</name>
    <dbReference type="NCBI Taxonomy" id="2838722"/>
    <lineage>
        <taxon>Bacteria</taxon>
        <taxon>Pseudomonadati</taxon>
        <taxon>Bacteroidota</taxon>
        <taxon>Bacteroidia</taxon>
        <taxon>Bacteroidales</taxon>
        <taxon>Tannerellaceae</taxon>
        <taxon>Parabacteroides</taxon>
    </lineage>
</organism>
<dbReference type="AlphaFoldDB" id="A0A9D2BPK4"/>
<name>A0A9D2BPK4_9BACT</name>
<gene>
    <name evidence="2" type="ORF">H9848_07515</name>
</gene>
<dbReference type="Pfam" id="PF13568">
    <property type="entry name" value="OMP_b-brl_2"/>
    <property type="match status" value="1"/>
</dbReference>
<dbReference type="Proteomes" id="UP000823847">
    <property type="component" value="Unassembled WGS sequence"/>
</dbReference>